<evidence type="ECO:0000256" key="1">
    <source>
        <dbReference type="ARBA" id="ARBA00023015"/>
    </source>
</evidence>
<dbReference type="InterPro" id="IPR000843">
    <property type="entry name" value="HTH_LacI"/>
</dbReference>
<evidence type="ECO:0000259" key="4">
    <source>
        <dbReference type="PROSITE" id="PS50932"/>
    </source>
</evidence>
<dbReference type="PANTHER" id="PTHR30146">
    <property type="entry name" value="LACI-RELATED TRANSCRIPTIONAL REPRESSOR"/>
    <property type="match status" value="1"/>
</dbReference>
<keyword evidence="3" id="KW-0804">Transcription</keyword>
<dbReference type="AlphaFoldDB" id="A0A0F5FS33"/>
<dbReference type="Pfam" id="PF13377">
    <property type="entry name" value="Peripla_BP_3"/>
    <property type="match status" value="1"/>
</dbReference>
<feature type="domain" description="HTH lacI-type" evidence="4">
    <location>
        <begin position="2"/>
        <end position="56"/>
    </location>
</feature>
<name>A0A0F5FS33_9HYPH</name>
<dbReference type="STRING" id="443610.VE25_10880"/>
<dbReference type="InterPro" id="IPR046335">
    <property type="entry name" value="LacI/GalR-like_sensor"/>
</dbReference>
<dbReference type="SUPFAM" id="SSF53822">
    <property type="entry name" value="Periplasmic binding protein-like I"/>
    <property type="match status" value="1"/>
</dbReference>
<dbReference type="GO" id="GO:0000976">
    <property type="term" value="F:transcription cis-regulatory region binding"/>
    <property type="evidence" value="ECO:0007669"/>
    <property type="project" value="TreeGrafter"/>
</dbReference>
<dbReference type="PANTHER" id="PTHR30146:SF109">
    <property type="entry name" value="HTH-TYPE TRANSCRIPTIONAL REGULATOR GALS"/>
    <property type="match status" value="1"/>
</dbReference>
<dbReference type="InterPro" id="IPR028082">
    <property type="entry name" value="Peripla_BP_I"/>
</dbReference>
<dbReference type="Pfam" id="PF00356">
    <property type="entry name" value="LacI"/>
    <property type="match status" value="1"/>
</dbReference>
<dbReference type="SMART" id="SM00354">
    <property type="entry name" value="HTH_LACI"/>
    <property type="match status" value="1"/>
</dbReference>
<dbReference type="Gene3D" id="1.10.260.40">
    <property type="entry name" value="lambda repressor-like DNA-binding domains"/>
    <property type="match status" value="1"/>
</dbReference>
<protein>
    <recommendedName>
        <fullName evidence="4">HTH lacI-type domain-containing protein</fullName>
    </recommendedName>
</protein>
<evidence type="ECO:0000313" key="6">
    <source>
        <dbReference type="Proteomes" id="UP000033632"/>
    </source>
</evidence>
<accession>A0A0F5FS33</accession>
<dbReference type="Proteomes" id="UP000033632">
    <property type="component" value="Unassembled WGS sequence"/>
</dbReference>
<gene>
    <name evidence="5" type="ORF">VE25_10880</name>
</gene>
<keyword evidence="6" id="KW-1185">Reference proteome</keyword>
<dbReference type="CDD" id="cd01392">
    <property type="entry name" value="HTH_LacI"/>
    <property type="match status" value="1"/>
</dbReference>
<dbReference type="RefSeq" id="WP_046108646.1">
    <property type="nucleotide sequence ID" value="NZ_JZEX01000108.1"/>
</dbReference>
<keyword evidence="2" id="KW-0238">DNA-binding</keyword>
<dbReference type="InterPro" id="IPR010982">
    <property type="entry name" value="Lambda_DNA-bd_dom_sf"/>
</dbReference>
<dbReference type="PROSITE" id="PS50932">
    <property type="entry name" value="HTH_LACI_2"/>
    <property type="match status" value="1"/>
</dbReference>
<dbReference type="PROSITE" id="PS00356">
    <property type="entry name" value="HTH_LACI_1"/>
    <property type="match status" value="1"/>
</dbReference>
<keyword evidence="1" id="KW-0805">Transcription regulation</keyword>
<reference evidence="5 6" key="1">
    <citation type="submission" date="2015-03" db="EMBL/GenBank/DDBJ databases">
        <authorList>
            <person name="Hassan Y.I."/>
            <person name="Lepp D."/>
            <person name="Li X.-Z."/>
            <person name="Zhou T."/>
        </authorList>
    </citation>
    <scope>NUCLEOTIDE SEQUENCE [LARGE SCALE GENOMIC DNA]</scope>
    <source>
        <strain evidence="5 6">BD-c194</strain>
    </source>
</reference>
<sequence length="336" mass="36667">MATLNDVAEEAGVSPTAVSRYLNNRIELPQATRDRIDAAIAKLDYRPNLLAKRLSTGKTEAISLVTPEIANPFFAELAAAVEAEAERHGYAVYISSTGGSRAKEIDALNRLRDQHVDGLIMMTNQPDDGTLARLLKGAGNVVLLDEDVPDVAVPRVFVENVEGAYLAANHLIELGHDDIALISGPAELFSVRERLAGFERAMDEARLPVRAHWILLKDYSRQFGYEAMRWLLKQSPRPTAVLACSDYLAIGALKAVREAGLTVPGDISLVGFDDMPFAELVDPPLTTVRQPIADMGRIAFERLMAVLNKTPAPALTRLPVELVVRKSVAPAKRKTN</sequence>
<dbReference type="PATRIC" id="fig|443610.3.peg.379"/>
<organism evidence="5 6">
    <name type="scientific">Devosia geojensis</name>
    <dbReference type="NCBI Taxonomy" id="443610"/>
    <lineage>
        <taxon>Bacteria</taxon>
        <taxon>Pseudomonadati</taxon>
        <taxon>Pseudomonadota</taxon>
        <taxon>Alphaproteobacteria</taxon>
        <taxon>Hyphomicrobiales</taxon>
        <taxon>Devosiaceae</taxon>
        <taxon>Devosia</taxon>
    </lineage>
</organism>
<dbReference type="OrthoDB" id="5171752at2"/>
<proteinExistence type="predicted"/>
<dbReference type="EMBL" id="JZEX01000108">
    <property type="protein sequence ID" value="KKB11679.1"/>
    <property type="molecule type" value="Genomic_DNA"/>
</dbReference>
<evidence type="ECO:0000313" key="5">
    <source>
        <dbReference type="EMBL" id="KKB11679.1"/>
    </source>
</evidence>
<dbReference type="GO" id="GO:0003700">
    <property type="term" value="F:DNA-binding transcription factor activity"/>
    <property type="evidence" value="ECO:0007669"/>
    <property type="project" value="TreeGrafter"/>
</dbReference>
<dbReference type="CDD" id="cd06267">
    <property type="entry name" value="PBP1_LacI_sugar_binding-like"/>
    <property type="match status" value="1"/>
</dbReference>
<evidence type="ECO:0000256" key="2">
    <source>
        <dbReference type="ARBA" id="ARBA00023125"/>
    </source>
</evidence>
<evidence type="ECO:0000256" key="3">
    <source>
        <dbReference type="ARBA" id="ARBA00023163"/>
    </source>
</evidence>
<comment type="caution">
    <text evidence="5">The sequence shown here is derived from an EMBL/GenBank/DDBJ whole genome shotgun (WGS) entry which is preliminary data.</text>
</comment>
<dbReference type="Gene3D" id="3.40.50.2300">
    <property type="match status" value="2"/>
</dbReference>
<dbReference type="SUPFAM" id="SSF47413">
    <property type="entry name" value="lambda repressor-like DNA-binding domains"/>
    <property type="match status" value="1"/>
</dbReference>